<proteinExistence type="predicted"/>
<evidence type="ECO:0000313" key="1">
    <source>
        <dbReference type="EMBL" id="KAI5683197.1"/>
    </source>
</evidence>
<sequence length="131" mass="14560">MPSVSTAAVVFLQQVVSEPWFGSSAPASVNNFLNLRSSSDPATCRRLLFTVSVIRLAAVFQKQKPKPGLNPRDFKYVKSRSGKQLRSPKNEDVTKPCEPEARNGNKPIVPCGLVSWSLFNDTYWFSLNNKA</sequence>
<protein>
    <submittedName>
        <fullName evidence="1">Uncharacterized protein</fullName>
    </submittedName>
</protein>
<organism evidence="1 2">
    <name type="scientific">Catharanthus roseus</name>
    <name type="common">Madagascar periwinkle</name>
    <name type="synonym">Vinca rosea</name>
    <dbReference type="NCBI Taxonomy" id="4058"/>
    <lineage>
        <taxon>Eukaryota</taxon>
        <taxon>Viridiplantae</taxon>
        <taxon>Streptophyta</taxon>
        <taxon>Embryophyta</taxon>
        <taxon>Tracheophyta</taxon>
        <taxon>Spermatophyta</taxon>
        <taxon>Magnoliopsida</taxon>
        <taxon>eudicotyledons</taxon>
        <taxon>Gunneridae</taxon>
        <taxon>Pentapetalae</taxon>
        <taxon>asterids</taxon>
        <taxon>lamiids</taxon>
        <taxon>Gentianales</taxon>
        <taxon>Apocynaceae</taxon>
        <taxon>Rauvolfioideae</taxon>
        <taxon>Vinceae</taxon>
        <taxon>Catharanthinae</taxon>
        <taxon>Catharanthus</taxon>
    </lineage>
</organism>
<dbReference type="Proteomes" id="UP001060085">
    <property type="component" value="Linkage Group LG01"/>
</dbReference>
<reference evidence="2" key="1">
    <citation type="journal article" date="2023" name="Nat. Plants">
        <title>Single-cell RNA sequencing provides a high-resolution roadmap for understanding the multicellular compartmentation of specialized metabolism.</title>
        <authorList>
            <person name="Sun S."/>
            <person name="Shen X."/>
            <person name="Li Y."/>
            <person name="Li Y."/>
            <person name="Wang S."/>
            <person name="Li R."/>
            <person name="Zhang H."/>
            <person name="Shen G."/>
            <person name="Guo B."/>
            <person name="Wei J."/>
            <person name="Xu J."/>
            <person name="St-Pierre B."/>
            <person name="Chen S."/>
            <person name="Sun C."/>
        </authorList>
    </citation>
    <scope>NUCLEOTIDE SEQUENCE [LARGE SCALE GENOMIC DNA]</scope>
</reference>
<dbReference type="EMBL" id="CM044701">
    <property type="protein sequence ID" value="KAI5683197.1"/>
    <property type="molecule type" value="Genomic_DNA"/>
</dbReference>
<accession>A0ACC0CE14</accession>
<gene>
    <name evidence="1" type="ORF">M9H77_04425</name>
</gene>
<name>A0ACC0CE14_CATRO</name>
<keyword evidence="2" id="KW-1185">Reference proteome</keyword>
<comment type="caution">
    <text evidence="1">The sequence shown here is derived from an EMBL/GenBank/DDBJ whole genome shotgun (WGS) entry which is preliminary data.</text>
</comment>
<evidence type="ECO:0000313" key="2">
    <source>
        <dbReference type="Proteomes" id="UP001060085"/>
    </source>
</evidence>